<evidence type="ECO:0000313" key="7">
    <source>
        <dbReference type="Proteomes" id="UP001310022"/>
    </source>
</evidence>
<evidence type="ECO:0000259" key="5">
    <source>
        <dbReference type="Pfam" id="PF12867"/>
    </source>
</evidence>
<name>A0AAN4W275_9BACT</name>
<dbReference type="InterPro" id="IPR024775">
    <property type="entry name" value="DinB-like"/>
</dbReference>
<dbReference type="PANTHER" id="PTHR23150">
    <property type="entry name" value="SULFATASE MODIFYING FACTOR 1, 2"/>
    <property type="match status" value="1"/>
</dbReference>
<dbReference type="GO" id="GO:0052699">
    <property type="term" value="P:ergothioneine biosynthetic process"/>
    <property type="evidence" value="ECO:0007669"/>
    <property type="project" value="InterPro"/>
</dbReference>
<keyword evidence="2" id="KW-0408">Iron</keyword>
<dbReference type="InterPro" id="IPR051043">
    <property type="entry name" value="Sulfatase_Mod_Factor_Kinase"/>
</dbReference>
<keyword evidence="1" id="KW-0560">Oxidoreductase</keyword>
<dbReference type="SUPFAM" id="SSF56436">
    <property type="entry name" value="C-type lectin-like"/>
    <property type="match status" value="1"/>
</dbReference>
<dbReference type="Gene3D" id="3.90.1580.10">
    <property type="entry name" value="paralog of FGE (formylglycine-generating enzyme)"/>
    <property type="match status" value="2"/>
</dbReference>
<proteinExistence type="predicted"/>
<dbReference type="Pfam" id="PF03781">
    <property type="entry name" value="FGE-sulfatase"/>
    <property type="match status" value="1"/>
</dbReference>
<dbReference type="InterPro" id="IPR017806">
    <property type="entry name" value="EgtB"/>
</dbReference>
<dbReference type="EMBL" id="BQKE01000003">
    <property type="protein sequence ID" value="GJM63742.1"/>
    <property type="molecule type" value="Genomic_DNA"/>
</dbReference>
<dbReference type="NCBIfam" id="TIGR03440">
    <property type="entry name" value="egtB_TIGR03440"/>
    <property type="match status" value="1"/>
</dbReference>
<sequence>MILLKKYQEVRSHSLQLVEPLKTEDFVPQPVVDVSPPKWHLAHTTWFFEEMILSPNLSDYQVFHPRYRYVFNSYYESVGDRVARPHRGWMSRPTVEEVMEYRAYVDAHMQAFLQQEEQLSPEVRDLIELGLQHEQQHQELFWTDTKFTFSLNPLYPVYKQGGALLHQINEERGWLEQEGGMVDIGFEGEGFCFDNELNRHQAFLNPYRIRKDLVTNSDFMAFIEEDGYKRHEFWHSEGWDWVNQNERKAPLYWEKEGQDWVHFTMEGRVPVRREEILCHVNYYEAFAYAQWRGLRLPTEFEWEAAADLFAWGKRWEWTQSAYLPYPKYQKAAGAVGEYNGKFMVSQMVLRGASVATSPGHARKTYRNFFHPQLAWQFTGIRLAESL</sequence>
<feature type="domain" description="Sulfatase-modifying factor enzyme-like" evidence="4">
    <location>
        <begin position="173"/>
        <end position="306"/>
    </location>
</feature>
<dbReference type="InterPro" id="IPR042095">
    <property type="entry name" value="SUMF_sf"/>
</dbReference>
<dbReference type="AlphaFoldDB" id="A0AAN4W275"/>
<evidence type="ECO:0000259" key="4">
    <source>
        <dbReference type="Pfam" id="PF03781"/>
    </source>
</evidence>
<comment type="caution">
    <text evidence="6">The sequence shown here is derived from an EMBL/GenBank/DDBJ whole genome shotgun (WGS) entry which is preliminary data.</text>
</comment>
<dbReference type="RefSeq" id="WP_338238865.1">
    <property type="nucleotide sequence ID" value="NZ_BQKE01000003.1"/>
</dbReference>
<keyword evidence="7" id="KW-1185">Reference proteome</keyword>
<evidence type="ECO:0000256" key="1">
    <source>
        <dbReference type="ARBA" id="ARBA00023002"/>
    </source>
</evidence>
<evidence type="ECO:0000313" key="6">
    <source>
        <dbReference type="EMBL" id="GJM63742.1"/>
    </source>
</evidence>
<reference evidence="6 7" key="1">
    <citation type="submission" date="2021-12" db="EMBL/GenBank/DDBJ databases">
        <title>Genome sequencing of bacteria with rrn-lacking chromosome and rrn-plasmid.</title>
        <authorList>
            <person name="Anda M."/>
            <person name="Iwasaki W."/>
        </authorList>
    </citation>
    <scope>NUCLEOTIDE SEQUENCE [LARGE SCALE GENOMIC DNA]</scope>
    <source>
        <strain evidence="6 7">NBRC 15940</strain>
    </source>
</reference>
<comment type="pathway">
    <text evidence="3">Amino-acid biosynthesis; ergothioneine biosynthesis.</text>
</comment>
<dbReference type="PANTHER" id="PTHR23150:SF36">
    <property type="entry name" value="HERCYNINE OXYGENASE"/>
    <property type="match status" value="1"/>
</dbReference>
<gene>
    <name evidence="6" type="ORF">PEDI_42940</name>
</gene>
<dbReference type="InterPro" id="IPR016187">
    <property type="entry name" value="CTDL_fold"/>
</dbReference>
<evidence type="ECO:0000256" key="3">
    <source>
        <dbReference type="ARBA" id="ARBA00037882"/>
    </source>
</evidence>
<dbReference type="Proteomes" id="UP001310022">
    <property type="component" value="Unassembled WGS sequence"/>
</dbReference>
<dbReference type="Pfam" id="PF12867">
    <property type="entry name" value="DinB_2"/>
    <property type="match status" value="1"/>
</dbReference>
<organism evidence="6 7">
    <name type="scientific">Persicobacter diffluens</name>
    <dbReference type="NCBI Taxonomy" id="981"/>
    <lineage>
        <taxon>Bacteria</taxon>
        <taxon>Pseudomonadati</taxon>
        <taxon>Bacteroidota</taxon>
        <taxon>Cytophagia</taxon>
        <taxon>Cytophagales</taxon>
        <taxon>Persicobacteraceae</taxon>
        <taxon>Persicobacter</taxon>
    </lineage>
</organism>
<dbReference type="InterPro" id="IPR005532">
    <property type="entry name" value="SUMF_dom"/>
</dbReference>
<protein>
    <submittedName>
        <fullName evidence="6">Ergothioneine biosynthesis protein EgtB</fullName>
    </submittedName>
</protein>
<evidence type="ECO:0000256" key="2">
    <source>
        <dbReference type="ARBA" id="ARBA00023004"/>
    </source>
</evidence>
<feature type="domain" description="DinB-like" evidence="5">
    <location>
        <begin position="7"/>
        <end position="139"/>
    </location>
</feature>
<accession>A0AAN4W275</accession>